<keyword evidence="2" id="KW-0378">Hydrolase</keyword>
<dbReference type="PANTHER" id="PTHR43264">
    <property type="match status" value="1"/>
</dbReference>
<evidence type="ECO:0000313" key="3">
    <source>
        <dbReference type="Proteomes" id="UP001172083"/>
    </source>
</evidence>
<name>A0ABT8L628_9BACT</name>
<dbReference type="RefSeq" id="WP_346758545.1">
    <property type="nucleotide sequence ID" value="NZ_JAUJEB010000002.1"/>
</dbReference>
<dbReference type="SUPFAM" id="SSF53590">
    <property type="entry name" value="Nucleoside hydrolase"/>
    <property type="match status" value="1"/>
</dbReference>
<keyword evidence="3" id="KW-1185">Reference proteome</keyword>
<dbReference type="InterPro" id="IPR036452">
    <property type="entry name" value="Ribo_hydro-like"/>
</dbReference>
<protein>
    <submittedName>
        <fullName evidence="2">Nucleoside hydrolase</fullName>
    </submittedName>
</protein>
<dbReference type="GO" id="GO:0016787">
    <property type="term" value="F:hydrolase activity"/>
    <property type="evidence" value="ECO:0007669"/>
    <property type="project" value="UniProtKB-KW"/>
</dbReference>
<dbReference type="Gene3D" id="3.90.245.10">
    <property type="entry name" value="Ribonucleoside hydrolase-like"/>
    <property type="match status" value="1"/>
</dbReference>
<dbReference type="InterPro" id="IPR013783">
    <property type="entry name" value="Ig-like_fold"/>
</dbReference>
<organism evidence="2 3">
    <name type="scientific">Agaribacillus aureus</name>
    <dbReference type="NCBI Taxonomy" id="3051825"/>
    <lineage>
        <taxon>Bacteria</taxon>
        <taxon>Pseudomonadati</taxon>
        <taxon>Bacteroidota</taxon>
        <taxon>Cytophagia</taxon>
        <taxon>Cytophagales</taxon>
        <taxon>Splendidivirgaceae</taxon>
        <taxon>Agaribacillus</taxon>
    </lineage>
</organism>
<comment type="caution">
    <text evidence="2">The sequence shown here is derived from an EMBL/GenBank/DDBJ whole genome shotgun (WGS) entry which is preliminary data.</text>
</comment>
<dbReference type="Pfam" id="PF01156">
    <property type="entry name" value="IU_nuc_hydro"/>
    <property type="match status" value="1"/>
</dbReference>
<evidence type="ECO:0000313" key="2">
    <source>
        <dbReference type="EMBL" id="MDN5213205.1"/>
    </source>
</evidence>
<dbReference type="Gene3D" id="2.60.40.10">
    <property type="entry name" value="Immunoglobulins"/>
    <property type="match status" value="1"/>
</dbReference>
<sequence>MKKSIFLICFFLCPMLIFAQKKVILDTDPSFDPDDAGCIAMLHTLASQGECNILAIVNSTNQKESALCISAINQFYNRPAIPVGDYKGYVKKINATENTYDYHIANEYPRPLKKWDDSHDGVKLYREILESAQDTSITVVIVGTMHNFYGLLRSQPDALSDKTGRELVKQKVKEVVTMGGNFLNNKGLDRTNWGGSDVLCKYTEWSCLNKERNRMCRYVIENCPAPLIASGWENGNGNYYNANNGNVMSGQGLKKLPENHIIRVSYEKHFAYRGGSESITRYSNDQCALHYAIRGEGGNYKAFTNGKITLSASGECEWIATKDGVQGHLQKNREDHLIAQEIEALMMGKTPKLDTSPPSVPTNIRWQPNGGMQWDPSADTTLGSWVVGYNIYQDGKLIHRAYGTKFTGKLLNKLATYEVKSVNASGVESEPGILKSR</sequence>
<feature type="domain" description="Inosine/uridine-preferring nucleoside hydrolase" evidence="1">
    <location>
        <begin position="23"/>
        <end position="183"/>
    </location>
</feature>
<accession>A0ABT8L628</accession>
<evidence type="ECO:0000259" key="1">
    <source>
        <dbReference type="Pfam" id="PF01156"/>
    </source>
</evidence>
<gene>
    <name evidence="2" type="ORF">QQ020_14145</name>
</gene>
<dbReference type="InterPro" id="IPR001910">
    <property type="entry name" value="Inosine/uridine_hydrolase_dom"/>
</dbReference>
<dbReference type="PANTHER" id="PTHR43264:SF1">
    <property type="entry name" value="INOSINE_URIDINE-PREFERRING NUCLEOSIDE HYDROLASE DOMAIN-CONTAINING PROTEIN"/>
    <property type="match status" value="1"/>
</dbReference>
<proteinExistence type="predicted"/>
<reference evidence="2" key="1">
    <citation type="submission" date="2023-06" db="EMBL/GenBank/DDBJ databases">
        <title>Genomic of Agaribacillus aureum.</title>
        <authorList>
            <person name="Wang G."/>
        </authorList>
    </citation>
    <scope>NUCLEOTIDE SEQUENCE</scope>
    <source>
        <strain evidence="2">BMA12</strain>
    </source>
</reference>
<dbReference type="Proteomes" id="UP001172083">
    <property type="component" value="Unassembled WGS sequence"/>
</dbReference>
<dbReference type="EMBL" id="JAUJEB010000002">
    <property type="protein sequence ID" value="MDN5213205.1"/>
    <property type="molecule type" value="Genomic_DNA"/>
</dbReference>